<evidence type="ECO:0000313" key="2">
    <source>
        <dbReference type="Proteomes" id="UP000184267"/>
    </source>
</evidence>
<gene>
    <name evidence="1" type="ORF">TRAPUB_8405</name>
</gene>
<keyword evidence="2" id="KW-1185">Reference proteome</keyword>
<dbReference type="Proteomes" id="UP000184267">
    <property type="component" value="Unassembled WGS sequence"/>
</dbReference>
<dbReference type="AlphaFoldDB" id="A0A1M2W5C2"/>
<proteinExistence type="predicted"/>
<protein>
    <submittedName>
        <fullName evidence="1">Uncharacterized protein</fullName>
    </submittedName>
</protein>
<comment type="caution">
    <text evidence="1">The sequence shown here is derived from an EMBL/GenBank/DDBJ whole genome shotgun (WGS) entry which is preliminary data.</text>
</comment>
<evidence type="ECO:0000313" key="1">
    <source>
        <dbReference type="EMBL" id="OJT14962.1"/>
    </source>
</evidence>
<accession>A0A1M2W5C2</accession>
<organism evidence="1 2">
    <name type="scientific">Trametes pubescens</name>
    <name type="common">White-rot fungus</name>
    <dbReference type="NCBI Taxonomy" id="154538"/>
    <lineage>
        <taxon>Eukaryota</taxon>
        <taxon>Fungi</taxon>
        <taxon>Dikarya</taxon>
        <taxon>Basidiomycota</taxon>
        <taxon>Agaricomycotina</taxon>
        <taxon>Agaricomycetes</taxon>
        <taxon>Polyporales</taxon>
        <taxon>Polyporaceae</taxon>
        <taxon>Trametes</taxon>
    </lineage>
</organism>
<dbReference type="EMBL" id="MNAD01000215">
    <property type="protein sequence ID" value="OJT14962.1"/>
    <property type="molecule type" value="Genomic_DNA"/>
</dbReference>
<name>A0A1M2W5C2_TRAPU</name>
<reference evidence="1 2" key="1">
    <citation type="submission" date="2016-10" db="EMBL/GenBank/DDBJ databases">
        <title>Genome sequence of the basidiomycete white-rot fungus Trametes pubescens.</title>
        <authorList>
            <person name="Makela M.R."/>
            <person name="Granchi Z."/>
            <person name="Peng M."/>
            <person name="De Vries R.P."/>
            <person name="Grigoriev I."/>
            <person name="Riley R."/>
            <person name="Hilden K."/>
        </authorList>
    </citation>
    <scope>NUCLEOTIDE SEQUENCE [LARGE SCALE GENOMIC DNA]</scope>
    <source>
        <strain evidence="1 2">FBCC735</strain>
    </source>
</reference>
<sequence length="65" mass="7608">MGSKRVGQKLQRTLSFLVRSKDTTRSTRPRVRMRQARESTPRLVKAVEVILQVEAVKSWEGWRII</sequence>